<feature type="region of interest" description="Disordered" evidence="6">
    <location>
        <begin position="350"/>
        <end position="443"/>
    </location>
</feature>
<keyword evidence="3 4" id="KW-0067">ATP-binding</keyword>
<feature type="binding site" evidence="4">
    <location>
        <position position="72"/>
    </location>
    <ligand>
        <name>ATP</name>
        <dbReference type="ChEBI" id="CHEBI:30616"/>
    </ligand>
</feature>
<evidence type="ECO:0000256" key="3">
    <source>
        <dbReference type="ARBA" id="ARBA00022840"/>
    </source>
</evidence>
<dbReference type="PROSITE" id="PS00108">
    <property type="entry name" value="PROTEIN_KINASE_ST"/>
    <property type="match status" value="1"/>
</dbReference>
<gene>
    <name evidence="8" type="ORF">KUCA_T00003326001</name>
</gene>
<feature type="compositionally biased region" description="Low complexity" evidence="6">
    <location>
        <begin position="15"/>
        <end position="29"/>
    </location>
</feature>
<evidence type="ECO:0000256" key="2">
    <source>
        <dbReference type="ARBA" id="ARBA00022741"/>
    </source>
</evidence>
<comment type="similarity">
    <text evidence="5">Belongs to the protein kinase superfamily.</text>
</comment>
<dbReference type="FunFam" id="1.10.510.10:FF:001123">
    <property type="entry name" value="CK1/CK1/CK1-D protein kinase"/>
    <property type="match status" value="1"/>
</dbReference>
<dbReference type="InterPro" id="IPR008271">
    <property type="entry name" value="Ser/Thr_kinase_AS"/>
</dbReference>
<dbReference type="AlphaFoldDB" id="W6MMC0"/>
<accession>W6MMC0</accession>
<feature type="compositionally biased region" description="Polar residues" evidence="6">
    <location>
        <begin position="1"/>
        <end position="14"/>
    </location>
</feature>
<dbReference type="GO" id="GO:0004674">
    <property type="term" value="F:protein serine/threonine kinase activity"/>
    <property type="evidence" value="ECO:0007669"/>
    <property type="project" value="UniProtKB-KW"/>
</dbReference>
<dbReference type="STRING" id="1382522.W6MMC0"/>
<dbReference type="InterPro" id="IPR017441">
    <property type="entry name" value="Protein_kinase_ATP_BS"/>
</dbReference>
<keyword evidence="5" id="KW-0808">Transferase</keyword>
<feature type="domain" description="Protein kinase" evidence="7">
    <location>
        <begin position="42"/>
        <end position="326"/>
    </location>
</feature>
<dbReference type="GO" id="GO:0030447">
    <property type="term" value="P:filamentous growth"/>
    <property type="evidence" value="ECO:0007669"/>
    <property type="project" value="UniProtKB-ARBA"/>
</dbReference>
<dbReference type="GO" id="GO:0005524">
    <property type="term" value="F:ATP binding"/>
    <property type="evidence" value="ECO:0007669"/>
    <property type="project" value="UniProtKB-UniRule"/>
</dbReference>
<dbReference type="SMART" id="SM00220">
    <property type="entry name" value="S_TKc"/>
    <property type="match status" value="1"/>
</dbReference>
<evidence type="ECO:0000256" key="5">
    <source>
        <dbReference type="RuleBase" id="RU000304"/>
    </source>
</evidence>
<reference evidence="8" key="2">
    <citation type="submission" date="2014-02" db="EMBL/GenBank/DDBJ databases">
        <title>Complete DNA sequence of /Kuraishia capsulata/ illustrates novel genomic features among budding yeasts (/Saccharomycotina/).</title>
        <authorList>
            <person name="Morales L."/>
            <person name="Noel B."/>
            <person name="Porcel B."/>
            <person name="Marcet-Houben M."/>
            <person name="Hullo M-F."/>
            <person name="Sacerdot C."/>
            <person name="Tekaia F."/>
            <person name="Leh-Louis V."/>
            <person name="Despons L."/>
            <person name="Khanna V."/>
            <person name="Aury J-M."/>
            <person name="Barbe V."/>
            <person name="Couloux A."/>
            <person name="Labadie K."/>
            <person name="Pelletier E."/>
            <person name="Souciet J-L."/>
            <person name="Boekhout T."/>
            <person name="Gabaldon T."/>
            <person name="Wincker P."/>
            <person name="Dujon B."/>
        </authorList>
    </citation>
    <scope>NUCLEOTIDE SEQUENCE</scope>
    <source>
        <strain evidence="8">CBS 1993</strain>
    </source>
</reference>
<evidence type="ECO:0000313" key="9">
    <source>
        <dbReference type="Proteomes" id="UP000019384"/>
    </source>
</evidence>
<proteinExistence type="inferred from homology"/>
<keyword evidence="5" id="KW-0418">Kinase</keyword>
<dbReference type="EMBL" id="HG793128">
    <property type="protein sequence ID" value="CDK27348.1"/>
    <property type="molecule type" value="Genomic_DNA"/>
</dbReference>
<keyword evidence="5" id="KW-0723">Serine/threonine-protein kinase</keyword>
<keyword evidence="2 4" id="KW-0547">Nucleotide-binding</keyword>
<feature type="compositionally biased region" description="Polar residues" evidence="6">
    <location>
        <begin position="396"/>
        <end position="419"/>
    </location>
</feature>
<dbReference type="Pfam" id="PF00069">
    <property type="entry name" value="Pkinase"/>
    <property type="match status" value="1"/>
</dbReference>
<dbReference type="InterPro" id="IPR050235">
    <property type="entry name" value="CK1_Ser-Thr_kinase"/>
</dbReference>
<dbReference type="GO" id="GO:0016192">
    <property type="term" value="P:vesicle-mediated transport"/>
    <property type="evidence" value="ECO:0007669"/>
    <property type="project" value="EnsemblFungi"/>
</dbReference>
<dbReference type="Proteomes" id="UP000019384">
    <property type="component" value="Unassembled WGS sequence"/>
</dbReference>
<dbReference type="EC" id="2.7.11.1" evidence="1"/>
<evidence type="ECO:0000256" key="1">
    <source>
        <dbReference type="ARBA" id="ARBA00012513"/>
    </source>
</evidence>
<feature type="region of interest" description="Disordered" evidence="6">
    <location>
        <begin position="1"/>
        <end position="32"/>
    </location>
</feature>
<dbReference type="GO" id="GO:0005886">
    <property type="term" value="C:plasma membrane"/>
    <property type="evidence" value="ECO:0007669"/>
    <property type="project" value="EnsemblFungi"/>
</dbReference>
<feature type="compositionally biased region" description="Polar residues" evidence="6">
    <location>
        <begin position="350"/>
        <end position="363"/>
    </location>
</feature>
<dbReference type="InterPro" id="IPR000719">
    <property type="entry name" value="Prot_kinase_dom"/>
</dbReference>
<dbReference type="PANTHER" id="PTHR11909">
    <property type="entry name" value="CASEIN KINASE-RELATED"/>
    <property type="match status" value="1"/>
</dbReference>
<dbReference type="SUPFAM" id="SSF56112">
    <property type="entry name" value="Protein kinase-like (PK-like)"/>
    <property type="match status" value="1"/>
</dbReference>
<dbReference type="Gene3D" id="1.10.510.10">
    <property type="entry name" value="Transferase(Phosphotransferase) domain 1"/>
    <property type="match status" value="1"/>
</dbReference>
<dbReference type="GO" id="GO:0000329">
    <property type="term" value="C:fungal-type vacuole membrane"/>
    <property type="evidence" value="ECO:0007669"/>
    <property type="project" value="EnsemblFungi"/>
</dbReference>
<evidence type="ECO:0000313" key="8">
    <source>
        <dbReference type="EMBL" id="CDK27348.1"/>
    </source>
</evidence>
<evidence type="ECO:0000259" key="7">
    <source>
        <dbReference type="PROSITE" id="PS50011"/>
    </source>
</evidence>
<dbReference type="InterPro" id="IPR011009">
    <property type="entry name" value="Kinase-like_dom_sf"/>
</dbReference>
<dbReference type="GO" id="GO:0005634">
    <property type="term" value="C:nucleus"/>
    <property type="evidence" value="ECO:0007669"/>
    <property type="project" value="EnsemblFungi"/>
</dbReference>
<dbReference type="OrthoDB" id="5800476at2759"/>
<dbReference type="RefSeq" id="XP_022459343.1">
    <property type="nucleotide sequence ID" value="XM_022601729.1"/>
</dbReference>
<evidence type="ECO:0000256" key="6">
    <source>
        <dbReference type="SAM" id="MobiDB-lite"/>
    </source>
</evidence>
<dbReference type="GeneID" id="34520731"/>
<dbReference type="PROSITE" id="PS00107">
    <property type="entry name" value="PROTEIN_KINASE_ATP"/>
    <property type="match status" value="1"/>
</dbReference>
<sequence>MSQQGSSNSGGVTPQNQQQQQQPSSSASSTHATDPNIIAKHYKIDKKIGEGSFGIIFKGYDIRNHNLPVAIKFESRKSEAPQLKDEFKAYTILNTSVDSSLKNHEAQSQFLSLSGIPKLYYYGQEGYYNILIIQLLGPSLEDLFDWCGRRFSPKTVAQVAKQMICRIQFVHENNLIYRDIKPDNFLVGDNDNIIYLVDFGMIKQYRNPVTKAHIPYREKKSLSGTARYMSINTHLGREQSRRDDLESLGHVFLYFLKGELPWQGLKAPSNKLKYEKIGEKKRSTGIEDLCAGLPHQFANYLKYVRGLRFDETPDYRYLTDLMDEVLTDLGTTDDGNYDWMQLNNGKGWNWQTNKKTNLNGYGSNNAQNNQNQPQNQKYPKRHSRSHRPGSPGAGSQGRQQQLMSSNYVQYGASGNSRPSANPGAPGMNPVNDRGRINYEDEDDSASRGFFQRVFCCCL</sequence>
<feature type="compositionally biased region" description="Basic residues" evidence="6">
    <location>
        <begin position="378"/>
        <end position="387"/>
    </location>
</feature>
<keyword evidence="9" id="KW-1185">Reference proteome</keyword>
<dbReference type="HOGENOM" id="CLU_019279_1_0_1"/>
<reference evidence="8" key="1">
    <citation type="submission" date="2013-12" db="EMBL/GenBank/DDBJ databases">
        <authorList>
            <person name="Genoscope - CEA"/>
        </authorList>
    </citation>
    <scope>NUCLEOTIDE SEQUENCE</scope>
    <source>
        <strain evidence="8">CBS 1993</strain>
    </source>
</reference>
<feature type="compositionally biased region" description="Low complexity" evidence="6">
    <location>
        <begin position="364"/>
        <end position="376"/>
    </location>
</feature>
<protein>
    <recommendedName>
        <fullName evidence="1">non-specific serine/threonine protein kinase</fullName>
        <ecNumber evidence="1">2.7.11.1</ecNumber>
    </recommendedName>
</protein>
<organism evidence="8 9">
    <name type="scientific">Kuraishia capsulata CBS 1993</name>
    <dbReference type="NCBI Taxonomy" id="1382522"/>
    <lineage>
        <taxon>Eukaryota</taxon>
        <taxon>Fungi</taxon>
        <taxon>Dikarya</taxon>
        <taxon>Ascomycota</taxon>
        <taxon>Saccharomycotina</taxon>
        <taxon>Pichiomycetes</taxon>
        <taxon>Pichiales</taxon>
        <taxon>Pichiaceae</taxon>
        <taxon>Kuraishia</taxon>
    </lineage>
</organism>
<dbReference type="PROSITE" id="PS50011">
    <property type="entry name" value="PROTEIN_KINASE_DOM"/>
    <property type="match status" value="1"/>
</dbReference>
<name>W6MMC0_9ASCO</name>
<evidence type="ECO:0000256" key="4">
    <source>
        <dbReference type="PROSITE-ProRule" id="PRU10141"/>
    </source>
</evidence>